<reference evidence="2 3" key="1">
    <citation type="submission" date="2024-02" db="EMBL/GenBank/DDBJ databases">
        <authorList>
            <person name="Chen Y."/>
            <person name="Shah S."/>
            <person name="Dougan E. K."/>
            <person name="Thang M."/>
            <person name="Chan C."/>
        </authorList>
    </citation>
    <scope>NUCLEOTIDE SEQUENCE [LARGE SCALE GENOMIC DNA]</scope>
</reference>
<feature type="chain" id="PRO_5045548539" description="Coproporphyrinogen oxidase" evidence="1">
    <location>
        <begin position="18"/>
        <end position="481"/>
    </location>
</feature>
<gene>
    <name evidence="2" type="ORF">CCMP2556_LOCUS7365</name>
</gene>
<evidence type="ECO:0000313" key="2">
    <source>
        <dbReference type="EMBL" id="CAK9003652.1"/>
    </source>
</evidence>
<protein>
    <recommendedName>
        <fullName evidence="4">Coproporphyrinogen oxidase</fullName>
    </recommendedName>
</protein>
<evidence type="ECO:0000313" key="3">
    <source>
        <dbReference type="Proteomes" id="UP001642484"/>
    </source>
</evidence>
<comment type="caution">
    <text evidence="2">The sequence shown here is derived from an EMBL/GenBank/DDBJ whole genome shotgun (WGS) entry which is preliminary data.</text>
</comment>
<sequence>MAPFVALLSSLLVTVLAMRSTQQKESLGEVASARTKSAKEQLAEIWSEVEADEGEAAPMPSALGPLRLMSAAEDLPLIGRVIRWANVTEDLRSTFSWRKDQPLPPGHQKLIHPVGSVAKIHLEWDHAMMSSLGFTGVFAKDQEQALIRIGPAGALKKTGMAPGVSVKVFRDFKERLSGWPAIQHRRTSHEPHEPRRSNEPQGVNTLMLYSLRGQDGFSHFEHTLCNKLSDFRDKSFAENLLLKSFKKASAYPFTTGLSQWAEQDHTSPKFPFVICFRPMDHVRAYFERFKDEPFEHIQEQLQHLSAGKKIYEIYVGTGPRTQLKPVGHVSLVSEFHKTKFGDQKLFFRHDWFEEDLEWMPAWKDWVDAEEFWYEEGANNFYSSIDPSEQKEVGNQNAWVGGYNPSSGSEIVENLKTYLPFLPWSWVSWMQRTEAAGSSASTGAGLHETSGQASAQRHVEASGCPFAYLHQGDSSFIHALLK</sequence>
<evidence type="ECO:0000256" key="1">
    <source>
        <dbReference type="SAM" id="SignalP"/>
    </source>
</evidence>
<feature type="signal peptide" evidence="1">
    <location>
        <begin position="1"/>
        <end position="17"/>
    </location>
</feature>
<dbReference type="EMBL" id="CAXAMN010003269">
    <property type="protein sequence ID" value="CAK9003652.1"/>
    <property type="molecule type" value="Genomic_DNA"/>
</dbReference>
<name>A0ABP0INN4_9DINO</name>
<accession>A0ABP0INN4</accession>
<dbReference type="Proteomes" id="UP001642484">
    <property type="component" value="Unassembled WGS sequence"/>
</dbReference>
<keyword evidence="3" id="KW-1185">Reference proteome</keyword>
<evidence type="ECO:0008006" key="4">
    <source>
        <dbReference type="Google" id="ProtNLM"/>
    </source>
</evidence>
<proteinExistence type="predicted"/>
<keyword evidence="1" id="KW-0732">Signal</keyword>
<organism evidence="2 3">
    <name type="scientific">Durusdinium trenchii</name>
    <dbReference type="NCBI Taxonomy" id="1381693"/>
    <lineage>
        <taxon>Eukaryota</taxon>
        <taxon>Sar</taxon>
        <taxon>Alveolata</taxon>
        <taxon>Dinophyceae</taxon>
        <taxon>Suessiales</taxon>
        <taxon>Symbiodiniaceae</taxon>
        <taxon>Durusdinium</taxon>
    </lineage>
</organism>